<dbReference type="SUPFAM" id="SSF54637">
    <property type="entry name" value="Thioesterase/thiol ester dehydrase-isomerase"/>
    <property type="match status" value="1"/>
</dbReference>
<dbReference type="GO" id="GO:0005829">
    <property type="term" value="C:cytosol"/>
    <property type="evidence" value="ECO:0007669"/>
    <property type="project" value="TreeGrafter"/>
</dbReference>
<evidence type="ECO:0000256" key="1">
    <source>
        <dbReference type="ARBA" id="ARBA00008324"/>
    </source>
</evidence>
<comment type="similarity">
    <text evidence="1">Belongs to the thioesterase PaaI family.</text>
</comment>
<dbReference type="CDD" id="cd03443">
    <property type="entry name" value="PaaI_thioesterase"/>
    <property type="match status" value="1"/>
</dbReference>
<protein>
    <submittedName>
        <fullName evidence="5">Esterase</fullName>
    </submittedName>
    <submittedName>
        <fullName evidence="4">PM0788 protein</fullName>
    </submittedName>
</protein>
<reference evidence="5 6" key="2">
    <citation type="journal article" date="2018" name="Front. Microbiol.">
        <title>Genetic and Phylogenetic Characteristics of Pasteurella multocida Isolates From Different Host Species.</title>
        <authorList>
            <person name="Peng Z."/>
            <person name="Liang W."/>
            <person name="Wang F."/>
            <person name="Xu Z."/>
            <person name="Xie Z."/>
            <person name="Lian Z."/>
            <person name="Hua L."/>
            <person name="Zhou R."/>
            <person name="Chen H."/>
            <person name="Wu B."/>
        </authorList>
    </citation>
    <scope>NUCLEOTIDE SEQUENCE [LARGE SCALE GENOMIC DNA]</scope>
    <source>
        <strain evidence="5 6">HNA06</strain>
    </source>
</reference>
<evidence type="ECO:0000256" key="2">
    <source>
        <dbReference type="ARBA" id="ARBA00022801"/>
    </source>
</evidence>
<sequence length="139" mass="15487">MIWKKKYSLEQMNLLSQNTAISHLAIQFSAQGENWLEATMPVDQRTIQPMGFLHGGLSVALAETIGSMAGFCCINENQFVLGLEINANHLRPVKQGIVTARATPIHLGTRTQVWQIEIKDQQDQLCCLSRLTLSVGNHE</sequence>
<dbReference type="Gene3D" id="3.10.129.10">
    <property type="entry name" value="Hotdog Thioesterase"/>
    <property type="match status" value="1"/>
</dbReference>
<dbReference type="PANTHER" id="PTHR43240:SF5">
    <property type="entry name" value="1,4-DIHYDROXY-2-NAPHTHOYL-COA THIOESTERASE 1"/>
    <property type="match status" value="1"/>
</dbReference>
<dbReference type="PANTHER" id="PTHR43240">
    <property type="entry name" value="1,4-DIHYDROXY-2-NAPHTHOYL-COA THIOESTERASE 1"/>
    <property type="match status" value="1"/>
</dbReference>
<evidence type="ECO:0000259" key="3">
    <source>
        <dbReference type="Pfam" id="PF03061"/>
    </source>
</evidence>
<evidence type="ECO:0000313" key="4">
    <source>
        <dbReference type="EMBL" id="AMK08251.1"/>
    </source>
</evidence>
<dbReference type="InterPro" id="IPR003736">
    <property type="entry name" value="PAAI_dom"/>
</dbReference>
<dbReference type="EMBL" id="KP660412">
    <property type="protein sequence ID" value="AMK08251.1"/>
    <property type="molecule type" value="Genomic_DNA"/>
</dbReference>
<dbReference type="RefSeq" id="WP_014667962.1">
    <property type="nucleotide sequence ID" value="NZ_CP030096.1"/>
</dbReference>
<organism evidence="4">
    <name type="scientific">Pasteurella multocida</name>
    <dbReference type="NCBI Taxonomy" id="747"/>
    <lineage>
        <taxon>Bacteria</taxon>
        <taxon>Pseudomonadati</taxon>
        <taxon>Pseudomonadota</taxon>
        <taxon>Gammaproteobacteria</taxon>
        <taxon>Pasteurellales</taxon>
        <taxon>Pasteurellaceae</taxon>
        <taxon>Pasteurella</taxon>
    </lineage>
</organism>
<dbReference type="AlphaFoldDB" id="A0A126QEK6"/>
<accession>A0A126QEK6</accession>
<keyword evidence="2" id="KW-0378">Hydrolase</keyword>
<dbReference type="InterPro" id="IPR029069">
    <property type="entry name" value="HotDog_dom_sf"/>
</dbReference>
<dbReference type="EMBL" id="PPVL01000002">
    <property type="protein sequence ID" value="NNI78410.1"/>
    <property type="molecule type" value="Genomic_DNA"/>
</dbReference>
<dbReference type="Pfam" id="PF03061">
    <property type="entry name" value="4HBT"/>
    <property type="match status" value="1"/>
</dbReference>
<dbReference type="GO" id="GO:0061522">
    <property type="term" value="F:1,4-dihydroxy-2-naphthoyl-CoA thioesterase activity"/>
    <property type="evidence" value="ECO:0007669"/>
    <property type="project" value="TreeGrafter"/>
</dbReference>
<reference evidence="4" key="1">
    <citation type="submission" date="2015-01" db="EMBL/GenBank/DDBJ databases">
        <title>Draft genome sequence of Pasteurella multocida isolated from alpaca pneumonia.</title>
        <authorList>
            <person name="Maturrano L."/>
            <person name="Hurtado R."/>
            <person name="Allasi N."/>
            <person name="Juscamayta E."/>
            <person name="Fernandez D."/>
            <person name="Maximiliano J."/>
            <person name="Rimac R."/>
            <person name="Rosadio R."/>
        </authorList>
    </citation>
    <scope>NUCLEOTIDE SEQUENCE</scope>
    <source>
        <strain evidence="4">UNMSM</strain>
    </source>
</reference>
<evidence type="ECO:0000313" key="5">
    <source>
        <dbReference type="EMBL" id="NNI78410.1"/>
    </source>
</evidence>
<name>A0A126QEK6_PASMD</name>
<gene>
    <name evidence="4" type="primary">PM0788</name>
    <name evidence="5" type="ORF">C2800_03025</name>
</gene>
<dbReference type="Proteomes" id="UP000540079">
    <property type="component" value="Unassembled WGS sequence"/>
</dbReference>
<dbReference type="InterPro" id="IPR006683">
    <property type="entry name" value="Thioestr_dom"/>
</dbReference>
<proteinExistence type="inferred from homology"/>
<evidence type="ECO:0000313" key="6">
    <source>
        <dbReference type="Proteomes" id="UP000540079"/>
    </source>
</evidence>
<feature type="domain" description="Thioesterase" evidence="3">
    <location>
        <begin position="50"/>
        <end position="127"/>
    </location>
</feature>
<dbReference type="NCBIfam" id="TIGR00369">
    <property type="entry name" value="unchar_dom_1"/>
    <property type="match status" value="1"/>
</dbReference>